<sequence length="244" mass="27096">MVWDIRAGYSHNDIRSTEKSKIHLKPLIGEKRNLVPFVIAHVCNDMAFCTSADGRKEDRCNSLSNDMQQSKDINSNRGLKAQDIQQSMVGTGKERGDENAKNKICNENEMRNSDSARTENSANLLDDCQQYEEEALAPATDRATAPCFPEAPFVQDSRNAKPRRASAFQNWHDFEDAMAQITGGIATDGITNGAPNALKSSTPSPDAHASLLDRKDLAAREVFRSFTSFHLQGSKRHQLQNEKA</sequence>
<dbReference type="Proteomes" id="UP000271098">
    <property type="component" value="Unassembled WGS sequence"/>
</dbReference>
<evidence type="ECO:0000313" key="2">
    <source>
        <dbReference type="EMBL" id="VDK30072.1"/>
    </source>
</evidence>
<protein>
    <submittedName>
        <fullName evidence="4">INCENP_ARK-bind domain-containing protein</fullName>
    </submittedName>
</protein>
<proteinExistence type="predicted"/>
<evidence type="ECO:0000256" key="1">
    <source>
        <dbReference type="SAM" id="MobiDB-lite"/>
    </source>
</evidence>
<dbReference type="WBParaSite" id="GPUH_0000144501-mRNA-1">
    <property type="protein sequence ID" value="GPUH_0000144501-mRNA-1"/>
    <property type="gene ID" value="GPUH_0000144501"/>
</dbReference>
<keyword evidence="3" id="KW-1185">Reference proteome</keyword>
<evidence type="ECO:0000313" key="3">
    <source>
        <dbReference type="Proteomes" id="UP000271098"/>
    </source>
</evidence>
<reference evidence="4" key="1">
    <citation type="submission" date="2016-06" db="UniProtKB">
        <authorList>
            <consortium name="WormBaseParasite"/>
        </authorList>
    </citation>
    <scope>IDENTIFICATION</scope>
</reference>
<dbReference type="EMBL" id="UYRT01001739">
    <property type="protein sequence ID" value="VDK30072.1"/>
    <property type="molecule type" value="Genomic_DNA"/>
</dbReference>
<feature type="compositionally biased region" description="Polar residues" evidence="1">
    <location>
        <begin position="61"/>
        <end position="89"/>
    </location>
</feature>
<name>A0A183CYA1_9BILA</name>
<evidence type="ECO:0000313" key="4">
    <source>
        <dbReference type="WBParaSite" id="GPUH_0000144501-mRNA-1"/>
    </source>
</evidence>
<accession>A0A183CYA1</accession>
<reference evidence="2 3" key="2">
    <citation type="submission" date="2018-11" db="EMBL/GenBank/DDBJ databases">
        <authorList>
            <consortium name="Pathogen Informatics"/>
        </authorList>
    </citation>
    <scope>NUCLEOTIDE SEQUENCE [LARGE SCALE GENOMIC DNA]</scope>
</reference>
<feature type="region of interest" description="Disordered" evidence="1">
    <location>
        <begin position="59"/>
        <end position="119"/>
    </location>
</feature>
<dbReference type="AlphaFoldDB" id="A0A183CYA1"/>
<organism evidence="4">
    <name type="scientific">Gongylonema pulchrum</name>
    <dbReference type="NCBI Taxonomy" id="637853"/>
    <lineage>
        <taxon>Eukaryota</taxon>
        <taxon>Metazoa</taxon>
        <taxon>Ecdysozoa</taxon>
        <taxon>Nematoda</taxon>
        <taxon>Chromadorea</taxon>
        <taxon>Rhabditida</taxon>
        <taxon>Spirurina</taxon>
        <taxon>Spiruromorpha</taxon>
        <taxon>Spiruroidea</taxon>
        <taxon>Gongylonematidae</taxon>
        <taxon>Gongylonema</taxon>
    </lineage>
</organism>
<gene>
    <name evidence="2" type="ORF">GPUH_LOCUS1442</name>
</gene>
<feature type="compositionally biased region" description="Basic and acidic residues" evidence="1">
    <location>
        <begin position="92"/>
        <end position="117"/>
    </location>
</feature>